<gene>
    <name evidence="2" type="ORF">CHR53_14340</name>
</gene>
<dbReference type="SUPFAM" id="SSF56219">
    <property type="entry name" value="DNase I-like"/>
    <property type="match status" value="1"/>
</dbReference>
<protein>
    <submittedName>
        <fullName evidence="2">Metal-dependent hydrolase</fullName>
    </submittedName>
</protein>
<dbReference type="InterPro" id="IPR036691">
    <property type="entry name" value="Endo/exonu/phosph_ase_sf"/>
</dbReference>
<dbReference type="STRING" id="1193713.GCA_001636315_05309"/>
<dbReference type="AlphaFoldDB" id="A0A3T0I6G8"/>
<evidence type="ECO:0000259" key="1">
    <source>
        <dbReference type="Pfam" id="PF03372"/>
    </source>
</evidence>
<dbReference type="PANTHER" id="PTHR14859:SF15">
    <property type="entry name" value="ENDONUCLEASE_EXONUCLEASE_PHOSPHATASE DOMAIN-CONTAINING PROTEIN"/>
    <property type="match status" value="1"/>
</dbReference>
<name>A0A3T0I6G8_9BACI</name>
<evidence type="ECO:0000313" key="3">
    <source>
        <dbReference type="Proteomes" id="UP000282892"/>
    </source>
</evidence>
<dbReference type="Gene3D" id="3.60.10.10">
    <property type="entry name" value="Endonuclease/exonuclease/phosphatase"/>
    <property type="match status" value="1"/>
</dbReference>
<dbReference type="EMBL" id="CP022572">
    <property type="protein sequence ID" value="AZU64976.1"/>
    <property type="molecule type" value="Genomic_DNA"/>
</dbReference>
<dbReference type="PANTHER" id="PTHR14859">
    <property type="entry name" value="CALCOFLUOR WHITE HYPERSENSITIVE PROTEIN PRECURSOR"/>
    <property type="match status" value="1"/>
</dbReference>
<evidence type="ECO:0000313" key="2">
    <source>
        <dbReference type="EMBL" id="AZU64976.1"/>
    </source>
</evidence>
<organism evidence="2 3">
    <name type="scientific">Neobacillus mesonae</name>
    <dbReference type="NCBI Taxonomy" id="1193713"/>
    <lineage>
        <taxon>Bacteria</taxon>
        <taxon>Bacillati</taxon>
        <taxon>Bacillota</taxon>
        <taxon>Bacilli</taxon>
        <taxon>Bacillales</taxon>
        <taxon>Bacillaceae</taxon>
        <taxon>Neobacillus</taxon>
    </lineage>
</organism>
<sequence>MGESAPGRTVDVKVMTYNIQAGAGSDGKYNIQRTAEAIRQSEAEIIALQEVDVHWGARSLFENDIEILANELDMNYFFTPIYSLDPLNEGEPRREFGVAVLSKYPIIEANNRDITRLSTQEPNPVPKPAPGFLETLINVKGAKVWFYVTHLDYRSDPTVRKMQVADMLQYTGQHEYSILAGDMNAGSKAPELQPLFEQFTDAWALTNDEPGYTYPALAPNSRIDYIMPTPNIGVKSAKVIDTLASDHRPVIAELTLIRGNQP</sequence>
<dbReference type="GO" id="GO:0016787">
    <property type="term" value="F:hydrolase activity"/>
    <property type="evidence" value="ECO:0007669"/>
    <property type="project" value="UniProtKB-KW"/>
</dbReference>
<proteinExistence type="predicted"/>
<keyword evidence="3" id="KW-1185">Reference proteome</keyword>
<dbReference type="OrthoDB" id="155529at2"/>
<dbReference type="InterPro" id="IPR051916">
    <property type="entry name" value="GPI-anchor_lipid_remodeler"/>
</dbReference>
<feature type="domain" description="Endonuclease/exonuclease/phosphatase" evidence="1">
    <location>
        <begin position="15"/>
        <end position="247"/>
    </location>
</feature>
<dbReference type="KEGG" id="nmk:CHR53_14340"/>
<dbReference type="Proteomes" id="UP000282892">
    <property type="component" value="Chromosome"/>
</dbReference>
<accession>A0A3T0I6G8</accession>
<dbReference type="GO" id="GO:0016020">
    <property type="term" value="C:membrane"/>
    <property type="evidence" value="ECO:0007669"/>
    <property type="project" value="GOC"/>
</dbReference>
<dbReference type="InterPro" id="IPR005135">
    <property type="entry name" value="Endo/exonuclease/phosphatase"/>
</dbReference>
<dbReference type="Pfam" id="PF03372">
    <property type="entry name" value="Exo_endo_phos"/>
    <property type="match status" value="1"/>
</dbReference>
<dbReference type="GO" id="GO:0006506">
    <property type="term" value="P:GPI anchor biosynthetic process"/>
    <property type="evidence" value="ECO:0007669"/>
    <property type="project" value="TreeGrafter"/>
</dbReference>
<keyword evidence="2" id="KW-0378">Hydrolase</keyword>
<reference evidence="2 3" key="1">
    <citation type="submission" date="2017-07" db="EMBL/GenBank/DDBJ databases">
        <title>The complete genome sequence of Bacillus mesonae strain H20-5, an efficient strain improving plant abiotic stress resistance.</title>
        <authorList>
            <person name="Kim S.Y."/>
            <person name="Song H."/>
            <person name="Sang M.K."/>
            <person name="Weon H.-Y."/>
            <person name="Song J."/>
        </authorList>
    </citation>
    <scope>NUCLEOTIDE SEQUENCE [LARGE SCALE GENOMIC DNA]</scope>
    <source>
        <strain evidence="2 3">H20-5</strain>
    </source>
</reference>